<evidence type="ECO:0000313" key="3">
    <source>
        <dbReference type="Proteomes" id="UP000499080"/>
    </source>
</evidence>
<sequence>MGCEVLKAPANFPTERVTGPPRSLAESGWRKGRQSLPRLRHPGGSSFEIHRHLTSSGHTRSKEDALRTPSTNAIEELKTEFCDWEKGPISCK</sequence>
<dbReference type="AlphaFoldDB" id="A0A4Y2RR98"/>
<accession>A0A4Y2RR98</accession>
<reference evidence="2 3" key="1">
    <citation type="journal article" date="2019" name="Sci. Rep.">
        <title>Orb-weaving spider Araneus ventricosus genome elucidates the spidroin gene catalogue.</title>
        <authorList>
            <person name="Kono N."/>
            <person name="Nakamura H."/>
            <person name="Ohtoshi R."/>
            <person name="Moran D.A.P."/>
            <person name="Shinohara A."/>
            <person name="Yoshida Y."/>
            <person name="Fujiwara M."/>
            <person name="Mori M."/>
            <person name="Tomita M."/>
            <person name="Arakawa K."/>
        </authorList>
    </citation>
    <scope>NUCLEOTIDE SEQUENCE [LARGE SCALE GENOMIC DNA]</scope>
</reference>
<protein>
    <submittedName>
        <fullName evidence="2">Uncharacterized protein</fullName>
    </submittedName>
</protein>
<organism evidence="2 3">
    <name type="scientific">Araneus ventricosus</name>
    <name type="common">Orbweaver spider</name>
    <name type="synonym">Epeira ventricosa</name>
    <dbReference type="NCBI Taxonomy" id="182803"/>
    <lineage>
        <taxon>Eukaryota</taxon>
        <taxon>Metazoa</taxon>
        <taxon>Ecdysozoa</taxon>
        <taxon>Arthropoda</taxon>
        <taxon>Chelicerata</taxon>
        <taxon>Arachnida</taxon>
        <taxon>Araneae</taxon>
        <taxon>Araneomorphae</taxon>
        <taxon>Entelegynae</taxon>
        <taxon>Araneoidea</taxon>
        <taxon>Araneidae</taxon>
        <taxon>Araneus</taxon>
    </lineage>
</organism>
<evidence type="ECO:0000256" key="1">
    <source>
        <dbReference type="SAM" id="MobiDB-lite"/>
    </source>
</evidence>
<dbReference type="EMBL" id="BGPR01017950">
    <property type="protein sequence ID" value="GBN77779.1"/>
    <property type="molecule type" value="Genomic_DNA"/>
</dbReference>
<comment type="caution">
    <text evidence="2">The sequence shown here is derived from an EMBL/GenBank/DDBJ whole genome shotgun (WGS) entry which is preliminary data.</text>
</comment>
<feature type="compositionally biased region" description="Basic residues" evidence="1">
    <location>
        <begin position="30"/>
        <end position="41"/>
    </location>
</feature>
<keyword evidence="3" id="KW-1185">Reference proteome</keyword>
<dbReference type="Proteomes" id="UP000499080">
    <property type="component" value="Unassembled WGS sequence"/>
</dbReference>
<name>A0A4Y2RR98_ARAVE</name>
<proteinExistence type="predicted"/>
<evidence type="ECO:0000313" key="2">
    <source>
        <dbReference type="EMBL" id="GBN77779.1"/>
    </source>
</evidence>
<gene>
    <name evidence="2" type="ORF">AVEN_106660_1</name>
</gene>
<feature type="region of interest" description="Disordered" evidence="1">
    <location>
        <begin position="1"/>
        <end position="67"/>
    </location>
</feature>